<evidence type="ECO:0000313" key="4">
    <source>
        <dbReference type="Proteomes" id="UP000011555"/>
    </source>
</evidence>
<organism evidence="3 4">
    <name type="scientific">Natronobacterium lacisalsi AJ5</name>
    <dbReference type="NCBI Taxonomy" id="358396"/>
    <lineage>
        <taxon>Archaea</taxon>
        <taxon>Methanobacteriati</taxon>
        <taxon>Methanobacteriota</taxon>
        <taxon>Stenosarchaea group</taxon>
        <taxon>Halobacteria</taxon>
        <taxon>Halobacteriales</taxon>
        <taxon>Natrialbaceae</taxon>
        <taxon>Natronobacterium</taxon>
    </lineage>
</organism>
<dbReference type="Proteomes" id="UP000011555">
    <property type="component" value="Unassembled WGS sequence"/>
</dbReference>
<gene>
    <name evidence="3" type="ORF">C445_01221</name>
    <name evidence="2" type="ORF">CHINAEXTREME_08350</name>
</gene>
<keyword evidence="1" id="KW-1133">Transmembrane helix</keyword>
<keyword evidence="1" id="KW-0812">Transmembrane</keyword>
<proteinExistence type="predicted"/>
<keyword evidence="4" id="KW-1185">Reference proteome</keyword>
<keyword evidence="1" id="KW-0472">Membrane</keyword>
<dbReference type="AlphaFoldDB" id="M0LZC3"/>
<reference evidence="2 5" key="1">
    <citation type="journal article" date="2011" name="J. Bacteriol.">
        <title>Genome sequence of Halobiforma lacisalsi AJ5, an extremely halophilic archaeon which harbors a bop gene.</title>
        <authorList>
            <person name="Jiang X."/>
            <person name="Wang S."/>
            <person name="Cheng H."/>
            <person name="Huo Y."/>
            <person name="Zhang X."/>
            <person name="Zhu X."/>
            <person name="Han X."/>
            <person name="Ni P."/>
            <person name="Wu M."/>
        </authorList>
    </citation>
    <scope>NUCLEOTIDE SEQUENCE [LARGE SCALE GENOMIC DNA]</scope>
    <source>
        <strain evidence="2 5">AJ5</strain>
    </source>
</reference>
<dbReference type="Proteomes" id="UP000186547">
    <property type="component" value="Chromosome"/>
</dbReference>
<evidence type="ECO:0000313" key="2">
    <source>
        <dbReference type="EMBL" id="APW97788.1"/>
    </source>
</evidence>
<sequence length="68" mass="7515">MSSENAPDRSLGDRVVDLLSGLHGRYNSAEATVRRYTPYVVRVIEVVVAIGLLAGLAHWLYWVYIAGP</sequence>
<protein>
    <submittedName>
        <fullName evidence="3">Uncharacterized protein</fullName>
    </submittedName>
</protein>
<name>M0LZC3_NATLA</name>
<dbReference type="GeneID" id="30921128"/>
<reference evidence="3 4" key="2">
    <citation type="journal article" date="2014" name="PLoS Genet.">
        <title>Phylogenetically driven sequencing of extremely halophilic archaea reveals strategies for static and dynamic osmo-response.</title>
        <authorList>
            <person name="Becker E.A."/>
            <person name="Seitzer P.M."/>
            <person name="Tritt A."/>
            <person name="Larsen D."/>
            <person name="Krusor M."/>
            <person name="Yao A.I."/>
            <person name="Wu D."/>
            <person name="Madern D."/>
            <person name="Eisen J.A."/>
            <person name="Darling A.E."/>
            <person name="Facciotti M.T."/>
        </authorList>
    </citation>
    <scope>NUCLEOTIDE SEQUENCE [LARGE SCALE GENOMIC DNA]</scope>
    <source>
        <strain evidence="3 4">AJ5</strain>
    </source>
</reference>
<evidence type="ECO:0000313" key="3">
    <source>
        <dbReference type="EMBL" id="EMA37465.1"/>
    </source>
</evidence>
<evidence type="ECO:0000313" key="5">
    <source>
        <dbReference type="Proteomes" id="UP000186547"/>
    </source>
</evidence>
<accession>M0LZC3</accession>
<feature type="transmembrane region" description="Helical" evidence="1">
    <location>
        <begin position="43"/>
        <end position="65"/>
    </location>
</feature>
<dbReference type="EMBL" id="AOLZ01000012">
    <property type="protein sequence ID" value="EMA37465.1"/>
    <property type="molecule type" value="Genomic_DNA"/>
</dbReference>
<dbReference type="RefSeq" id="WP_007140002.1">
    <property type="nucleotide sequence ID" value="NZ_AOLZ01000012.1"/>
</dbReference>
<dbReference type="EMBL" id="CP019285">
    <property type="protein sequence ID" value="APW97788.1"/>
    <property type="molecule type" value="Genomic_DNA"/>
</dbReference>
<evidence type="ECO:0000256" key="1">
    <source>
        <dbReference type="SAM" id="Phobius"/>
    </source>
</evidence>
<reference evidence="2" key="3">
    <citation type="submission" date="2017-01" db="EMBL/GenBank/DDBJ databases">
        <authorList>
            <person name="Mah S.A."/>
            <person name="Swanson W.J."/>
            <person name="Moy G.W."/>
            <person name="Vacquier V.D."/>
        </authorList>
    </citation>
    <scope>NUCLEOTIDE SEQUENCE</scope>
    <source>
        <strain evidence="2">AJ5</strain>
    </source>
</reference>
<dbReference type="KEGG" id="hlc:CHINAEXTREME08350"/>